<dbReference type="Proteomes" id="UP000253318">
    <property type="component" value="Unassembled WGS sequence"/>
</dbReference>
<comment type="caution">
    <text evidence="2">The sequence shown here is derived from an EMBL/GenBank/DDBJ whole genome shotgun (WGS) entry which is preliminary data.</text>
</comment>
<organism evidence="2 3">
    <name type="scientific">Marinitenerispora sediminis</name>
    <dbReference type="NCBI Taxonomy" id="1931232"/>
    <lineage>
        <taxon>Bacteria</taxon>
        <taxon>Bacillati</taxon>
        <taxon>Actinomycetota</taxon>
        <taxon>Actinomycetes</taxon>
        <taxon>Streptosporangiales</taxon>
        <taxon>Nocardiopsidaceae</taxon>
        <taxon>Marinitenerispora</taxon>
    </lineage>
</organism>
<name>A0A368T778_9ACTN</name>
<proteinExistence type="predicted"/>
<dbReference type="EMBL" id="QEIN01000061">
    <property type="protein sequence ID" value="RCV59440.1"/>
    <property type="molecule type" value="Genomic_DNA"/>
</dbReference>
<dbReference type="RefSeq" id="WP_114398414.1">
    <property type="nucleotide sequence ID" value="NZ_QEIM01000072.1"/>
</dbReference>
<protein>
    <submittedName>
        <fullName evidence="2">Uncharacterized protein</fullName>
    </submittedName>
</protein>
<dbReference type="AlphaFoldDB" id="A0A368T778"/>
<gene>
    <name evidence="2" type="ORF">DEF24_09690</name>
</gene>
<evidence type="ECO:0000313" key="2">
    <source>
        <dbReference type="EMBL" id="RCV59440.1"/>
    </source>
</evidence>
<evidence type="ECO:0000313" key="3">
    <source>
        <dbReference type="Proteomes" id="UP000253318"/>
    </source>
</evidence>
<reference evidence="2 3" key="1">
    <citation type="submission" date="2018-04" db="EMBL/GenBank/DDBJ databases">
        <title>Novel actinobacteria from marine sediment.</title>
        <authorList>
            <person name="Ng Z.Y."/>
            <person name="Tan G.Y.A."/>
        </authorList>
    </citation>
    <scope>NUCLEOTIDE SEQUENCE [LARGE SCALE GENOMIC DNA]</scope>
    <source>
        <strain evidence="2 3">TPS81</strain>
    </source>
</reference>
<sequence>MSPDDQPDENERFVADLRGGTPLLGPAPDSVRAAARAAYAMRRPEALLAAVREDSAHRPPPGLRDAALDPGLRFLTFEAGDWTIRLEITAHDDLRDITGRVSPAGCPDVEIRHPRGRHREPVDRTGAFVARDIDRGPLSLLLRPPGGRPVTTDWIAI</sequence>
<accession>A0A368T778</accession>
<keyword evidence="3" id="KW-1185">Reference proteome</keyword>
<evidence type="ECO:0000256" key="1">
    <source>
        <dbReference type="SAM" id="MobiDB-lite"/>
    </source>
</evidence>
<feature type="region of interest" description="Disordered" evidence="1">
    <location>
        <begin position="1"/>
        <end position="28"/>
    </location>
</feature>
<dbReference type="OrthoDB" id="3432452at2"/>